<dbReference type="Gene3D" id="2.40.50.100">
    <property type="match status" value="1"/>
</dbReference>
<organism evidence="5 6">
    <name type="scientific">Marinomonas transparens</name>
    <dbReference type="NCBI Taxonomy" id="2795388"/>
    <lineage>
        <taxon>Bacteria</taxon>
        <taxon>Pseudomonadati</taxon>
        <taxon>Pseudomonadota</taxon>
        <taxon>Gammaproteobacteria</taxon>
        <taxon>Oceanospirillales</taxon>
        <taxon>Oceanospirillaceae</taxon>
        <taxon>Marinomonas</taxon>
    </lineage>
</organism>
<evidence type="ECO:0000256" key="2">
    <source>
        <dbReference type="ARBA" id="ARBA00022741"/>
    </source>
</evidence>
<dbReference type="InterPro" id="IPR017871">
    <property type="entry name" value="ABC_transporter-like_CS"/>
</dbReference>
<dbReference type="InterPro" id="IPR050093">
    <property type="entry name" value="ABC_SmlMolc_Importer"/>
</dbReference>
<gene>
    <name evidence="5" type="ORF">I8J31_00675</name>
</gene>
<evidence type="ECO:0000256" key="3">
    <source>
        <dbReference type="ARBA" id="ARBA00022840"/>
    </source>
</evidence>
<evidence type="ECO:0000259" key="4">
    <source>
        <dbReference type="PROSITE" id="PS50893"/>
    </source>
</evidence>
<dbReference type="InterPro" id="IPR003593">
    <property type="entry name" value="AAA+_ATPase"/>
</dbReference>
<dbReference type="Pfam" id="PF00005">
    <property type="entry name" value="ABC_tran"/>
    <property type="match status" value="1"/>
</dbReference>
<dbReference type="Proteomes" id="UP000628710">
    <property type="component" value="Unassembled WGS sequence"/>
</dbReference>
<dbReference type="GO" id="GO:0015697">
    <property type="term" value="P:quaternary ammonium group transport"/>
    <property type="evidence" value="ECO:0007669"/>
    <property type="project" value="UniProtKB-ARBA"/>
</dbReference>
<dbReference type="PANTHER" id="PTHR42781">
    <property type="entry name" value="SPERMIDINE/PUTRESCINE IMPORT ATP-BINDING PROTEIN POTA"/>
    <property type="match status" value="1"/>
</dbReference>
<dbReference type="AlphaFoldDB" id="A0A934MUP7"/>
<dbReference type="PANTHER" id="PTHR42781:SF4">
    <property type="entry name" value="SPERMIDINE_PUTRESCINE IMPORT ATP-BINDING PROTEIN POTA"/>
    <property type="match status" value="1"/>
</dbReference>
<dbReference type="InterPro" id="IPR003439">
    <property type="entry name" value="ABC_transporter-like_ATP-bd"/>
</dbReference>
<dbReference type="SUPFAM" id="SSF52540">
    <property type="entry name" value="P-loop containing nucleoside triphosphate hydrolases"/>
    <property type="match status" value="1"/>
</dbReference>
<dbReference type="GO" id="GO:0005524">
    <property type="term" value="F:ATP binding"/>
    <property type="evidence" value="ECO:0007669"/>
    <property type="project" value="UniProtKB-KW"/>
</dbReference>
<evidence type="ECO:0000313" key="6">
    <source>
        <dbReference type="Proteomes" id="UP000628710"/>
    </source>
</evidence>
<dbReference type="InterPro" id="IPR013611">
    <property type="entry name" value="Transp-assoc_OB_typ2"/>
</dbReference>
<name>A0A934MUP7_9GAMM</name>
<keyword evidence="6" id="KW-1185">Reference proteome</keyword>
<dbReference type="GO" id="GO:0022857">
    <property type="term" value="F:transmembrane transporter activity"/>
    <property type="evidence" value="ECO:0007669"/>
    <property type="project" value="InterPro"/>
</dbReference>
<dbReference type="SUPFAM" id="SSF50331">
    <property type="entry name" value="MOP-like"/>
    <property type="match status" value="1"/>
</dbReference>
<dbReference type="GO" id="GO:0016887">
    <property type="term" value="F:ATP hydrolysis activity"/>
    <property type="evidence" value="ECO:0007669"/>
    <property type="project" value="InterPro"/>
</dbReference>
<keyword evidence="3 5" id="KW-0067">ATP-binding</keyword>
<dbReference type="GO" id="GO:0043190">
    <property type="term" value="C:ATP-binding cassette (ABC) transporter complex"/>
    <property type="evidence" value="ECO:0007669"/>
    <property type="project" value="InterPro"/>
</dbReference>
<dbReference type="PROSITE" id="PS50893">
    <property type="entry name" value="ABC_TRANSPORTER_2"/>
    <property type="match status" value="1"/>
</dbReference>
<sequence length="357" mass="38811">MSLNYRAGSVSFENVTKTFGDVNAIDKVSFTIEPGNLVTLLGPSGCGKTTTLRMIAGLEHPTSGRIMIGDKEVTHLPATDRDVSMVFQSYALFPHMTVAENVAYGLTASGINKIEAKEKSEEGLELVGLGGYGQRLPSELSGGQQQRVAVARALVLEPEVLLLDEPLSNLDAKLRRHVREEIRELQQKIGLTAVYVTHDQEEALAVSDRIIVMNRSVIAQEGSPRELYEQPASTFIADFIGDANLVDADIIDIKGDTAEVAVGSFRCFLPLRDFSKGRVKLAVHPSAIRLSKRDNQSSGLTGNVRRATYLGSQMQYEVDSEVGRLFVVDFHVDQAIAVGSDVAITFSDRGLAFVKTA</sequence>
<comment type="caution">
    <text evidence="5">The sequence shown here is derived from an EMBL/GenBank/DDBJ whole genome shotgun (WGS) entry which is preliminary data.</text>
</comment>
<dbReference type="FunFam" id="3.40.50.300:FF:000425">
    <property type="entry name" value="Probable ABC transporter, ATP-binding subunit"/>
    <property type="match status" value="1"/>
</dbReference>
<keyword evidence="2" id="KW-0547">Nucleotide-binding</keyword>
<protein>
    <submittedName>
        <fullName evidence="5">ABC transporter ATP-binding protein</fullName>
    </submittedName>
</protein>
<dbReference type="InterPro" id="IPR027417">
    <property type="entry name" value="P-loop_NTPase"/>
</dbReference>
<accession>A0A934MUP7</accession>
<dbReference type="Pfam" id="PF08402">
    <property type="entry name" value="TOBE_2"/>
    <property type="match status" value="1"/>
</dbReference>
<dbReference type="RefSeq" id="WP_199466260.1">
    <property type="nucleotide sequence ID" value="NZ_JAEMNX010000001.1"/>
</dbReference>
<evidence type="ECO:0000256" key="1">
    <source>
        <dbReference type="ARBA" id="ARBA00022448"/>
    </source>
</evidence>
<dbReference type="EMBL" id="JAEMNX010000001">
    <property type="protein sequence ID" value="MBJ7536184.1"/>
    <property type="molecule type" value="Genomic_DNA"/>
</dbReference>
<reference evidence="5" key="1">
    <citation type="submission" date="2020-12" db="EMBL/GenBank/DDBJ databases">
        <title>Marinomonas arctica sp. nov., a psychrotolerant bacterium isolated from the Arctic.</title>
        <authorList>
            <person name="Zhang Y."/>
        </authorList>
    </citation>
    <scope>NUCLEOTIDE SEQUENCE</scope>
    <source>
        <strain evidence="5">C1424</strain>
    </source>
</reference>
<evidence type="ECO:0000313" key="5">
    <source>
        <dbReference type="EMBL" id="MBJ7536184.1"/>
    </source>
</evidence>
<dbReference type="SMART" id="SM00382">
    <property type="entry name" value="AAA"/>
    <property type="match status" value="1"/>
</dbReference>
<keyword evidence="1" id="KW-0813">Transport</keyword>
<feature type="domain" description="ABC transporter" evidence="4">
    <location>
        <begin position="10"/>
        <end position="240"/>
    </location>
</feature>
<dbReference type="PROSITE" id="PS00211">
    <property type="entry name" value="ABC_TRANSPORTER_1"/>
    <property type="match status" value="1"/>
</dbReference>
<proteinExistence type="predicted"/>
<dbReference type="Gene3D" id="3.40.50.300">
    <property type="entry name" value="P-loop containing nucleotide triphosphate hydrolases"/>
    <property type="match status" value="1"/>
</dbReference>
<dbReference type="InterPro" id="IPR008995">
    <property type="entry name" value="Mo/tungstate-bd_C_term_dom"/>
</dbReference>